<dbReference type="PANTHER" id="PTHR30160">
    <property type="entry name" value="TETRAACYLDISACCHARIDE 4'-KINASE-RELATED"/>
    <property type="match status" value="1"/>
</dbReference>
<accession>A0A377GZB4</accession>
<dbReference type="GO" id="GO:0005829">
    <property type="term" value="C:cytosol"/>
    <property type="evidence" value="ECO:0007669"/>
    <property type="project" value="TreeGrafter"/>
</dbReference>
<evidence type="ECO:0000256" key="2">
    <source>
        <dbReference type="ARBA" id="ARBA00022679"/>
    </source>
</evidence>
<dbReference type="InterPro" id="IPR051199">
    <property type="entry name" value="LPS_LOS_Heptosyltrfase"/>
</dbReference>
<keyword evidence="1" id="KW-0328">Glycosyltransferase</keyword>
<dbReference type="InterPro" id="IPR002201">
    <property type="entry name" value="Glyco_trans_9"/>
</dbReference>
<sequence>MRKIKILIIHTAFIGDIVLSTPLIKKLRDTYPKAEITYLTTPIGASILRNNPYLTHIIEYDKRGEHRGLNGFWSIIKKLKMGAYNLVITPHRYLRSTLISFLTGAPVRRGYDNAAASFLFTEKVHYDKSKHEVEKLLSFVPKNQEKRYEIELFPTELEREKVDRLLEKKRKKMVVVAPGSKWFTKKWPLEYFRKIIAELEKREDTTVVVIGGKEELLLNINLSGSSIDLRGRTTLLELAEVIRRADIVLTNDSSPTHIASAFSTVKILAIFGPTVQNFGFFPWSKNSEIFQIDGLECRPCSIHGGNFCPKKHFRCMLEIKPEYVLKRIEKNLESEN</sequence>
<evidence type="ECO:0000313" key="3">
    <source>
        <dbReference type="EMBL" id="STO32308.1"/>
    </source>
</evidence>
<dbReference type="Proteomes" id="UP000255328">
    <property type="component" value="Unassembled WGS sequence"/>
</dbReference>
<dbReference type="Pfam" id="PF01075">
    <property type="entry name" value="Glyco_transf_9"/>
    <property type="match status" value="1"/>
</dbReference>
<dbReference type="GO" id="GO:0008713">
    <property type="term" value="F:ADP-heptose-lipopolysaccharide heptosyltransferase activity"/>
    <property type="evidence" value="ECO:0007669"/>
    <property type="project" value="TreeGrafter"/>
</dbReference>
<dbReference type="EMBL" id="UGGU01000003">
    <property type="protein sequence ID" value="STO32308.1"/>
    <property type="molecule type" value="Genomic_DNA"/>
</dbReference>
<gene>
    <name evidence="3" type="primary">rfaQ_4</name>
    <name evidence="3" type="ORF">NCTC10723_01808</name>
</gene>
<proteinExistence type="predicted"/>
<dbReference type="SUPFAM" id="SSF53756">
    <property type="entry name" value="UDP-Glycosyltransferase/glycogen phosphorylase"/>
    <property type="match status" value="1"/>
</dbReference>
<organism evidence="3 4">
    <name type="scientific">Fusobacterium necrogenes</name>
    <dbReference type="NCBI Taxonomy" id="858"/>
    <lineage>
        <taxon>Bacteria</taxon>
        <taxon>Fusobacteriati</taxon>
        <taxon>Fusobacteriota</taxon>
        <taxon>Fusobacteriia</taxon>
        <taxon>Fusobacteriales</taxon>
        <taxon>Fusobacteriaceae</taxon>
        <taxon>Fusobacterium</taxon>
    </lineage>
</organism>
<reference evidence="3 4" key="1">
    <citation type="submission" date="2018-06" db="EMBL/GenBank/DDBJ databases">
        <authorList>
            <consortium name="Pathogen Informatics"/>
            <person name="Doyle S."/>
        </authorList>
    </citation>
    <scope>NUCLEOTIDE SEQUENCE [LARGE SCALE GENOMIC DNA]</scope>
    <source>
        <strain evidence="3 4">NCTC10723</strain>
    </source>
</reference>
<dbReference type="CDD" id="cd03789">
    <property type="entry name" value="GT9_LPS_heptosyltransferase"/>
    <property type="match status" value="1"/>
</dbReference>
<dbReference type="PANTHER" id="PTHR30160:SF1">
    <property type="entry name" value="LIPOPOLYSACCHARIDE 1,2-N-ACETYLGLUCOSAMINETRANSFERASE-RELATED"/>
    <property type="match status" value="1"/>
</dbReference>
<protein>
    <submittedName>
        <fullName evidence="3">Lipopolysaccharide core heptosyltransferase rfaQ</fullName>
        <ecNumber evidence="3">2.-.-.-</ecNumber>
    </submittedName>
</protein>
<dbReference type="AlphaFoldDB" id="A0A377GZB4"/>
<dbReference type="EC" id="2.-.-.-" evidence="3"/>
<evidence type="ECO:0000256" key="1">
    <source>
        <dbReference type="ARBA" id="ARBA00022676"/>
    </source>
</evidence>
<dbReference type="GO" id="GO:0009244">
    <property type="term" value="P:lipopolysaccharide core region biosynthetic process"/>
    <property type="evidence" value="ECO:0007669"/>
    <property type="project" value="TreeGrafter"/>
</dbReference>
<dbReference type="OrthoDB" id="9797795at2"/>
<keyword evidence="4" id="KW-1185">Reference proteome</keyword>
<dbReference type="Gene3D" id="3.40.50.2000">
    <property type="entry name" value="Glycogen Phosphorylase B"/>
    <property type="match status" value="2"/>
</dbReference>
<evidence type="ECO:0000313" key="4">
    <source>
        <dbReference type="Proteomes" id="UP000255328"/>
    </source>
</evidence>
<name>A0A377GZB4_9FUSO</name>
<keyword evidence="2 3" id="KW-0808">Transferase</keyword>